<dbReference type="EMBL" id="MHMV01000023">
    <property type="protein sequence ID" value="OGZ34429.1"/>
    <property type="molecule type" value="Genomic_DNA"/>
</dbReference>
<feature type="domain" description="Polymerase beta nucleotidyltransferase" evidence="8">
    <location>
        <begin position="8"/>
        <end position="101"/>
    </location>
</feature>
<proteinExistence type="predicted"/>
<dbReference type="CDD" id="cd05403">
    <property type="entry name" value="NT_KNTase_like"/>
    <property type="match status" value="1"/>
</dbReference>
<name>A0A1G2F8M8_9BACT</name>
<evidence type="ECO:0000256" key="3">
    <source>
        <dbReference type="ARBA" id="ARBA00022695"/>
    </source>
</evidence>
<reference evidence="9 10" key="1">
    <citation type="journal article" date="2016" name="Nat. Commun.">
        <title>Thousands of microbial genomes shed light on interconnected biogeochemical processes in an aquifer system.</title>
        <authorList>
            <person name="Anantharaman K."/>
            <person name="Brown C.T."/>
            <person name="Hug L.A."/>
            <person name="Sharon I."/>
            <person name="Castelle C.J."/>
            <person name="Probst A.J."/>
            <person name="Thomas B.C."/>
            <person name="Singh A."/>
            <person name="Wilkins M.J."/>
            <person name="Karaoz U."/>
            <person name="Brodie E.L."/>
            <person name="Williams K.H."/>
            <person name="Hubbard S.S."/>
            <person name="Banfield J.F."/>
        </authorList>
    </citation>
    <scope>NUCLEOTIDE SEQUENCE [LARGE SCALE GENOMIC DNA]</scope>
</reference>
<keyword evidence="6" id="KW-0067">ATP-binding</keyword>
<dbReference type="SUPFAM" id="SSF81301">
    <property type="entry name" value="Nucleotidyltransferase"/>
    <property type="match status" value="1"/>
</dbReference>
<comment type="cofactor">
    <cofactor evidence="1">
        <name>Mg(2+)</name>
        <dbReference type="ChEBI" id="CHEBI:18420"/>
    </cofactor>
</comment>
<protein>
    <recommendedName>
        <fullName evidence="8">Polymerase beta nucleotidyltransferase domain-containing protein</fullName>
    </recommendedName>
</protein>
<keyword evidence="2" id="KW-0808">Transferase</keyword>
<keyword evidence="7" id="KW-0460">Magnesium</keyword>
<dbReference type="Gene3D" id="3.30.460.10">
    <property type="entry name" value="Beta Polymerase, domain 2"/>
    <property type="match status" value="1"/>
</dbReference>
<evidence type="ECO:0000256" key="4">
    <source>
        <dbReference type="ARBA" id="ARBA00022723"/>
    </source>
</evidence>
<gene>
    <name evidence="9" type="ORF">A2174_01505</name>
</gene>
<evidence type="ECO:0000256" key="5">
    <source>
        <dbReference type="ARBA" id="ARBA00022741"/>
    </source>
</evidence>
<dbReference type="GO" id="GO:0046872">
    <property type="term" value="F:metal ion binding"/>
    <property type="evidence" value="ECO:0007669"/>
    <property type="project" value="UniProtKB-KW"/>
</dbReference>
<evidence type="ECO:0000256" key="1">
    <source>
        <dbReference type="ARBA" id="ARBA00001946"/>
    </source>
</evidence>
<dbReference type="GO" id="GO:0005524">
    <property type="term" value="F:ATP binding"/>
    <property type="evidence" value="ECO:0007669"/>
    <property type="project" value="UniProtKB-KW"/>
</dbReference>
<dbReference type="Proteomes" id="UP000177725">
    <property type="component" value="Unassembled WGS sequence"/>
</dbReference>
<dbReference type="PANTHER" id="PTHR33571:SF12">
    <property type="entry name" value="BSL3053 PROTEIN"/>
    <property type="match status" value="1"/>
</dbReference>
<keyword evidence="4" id="KW-0479">Metal-binding</keyword>
<sequence>MSKNEIKQKIKEAIDNDFLKDEVKKIMLFGSYLHGDFKEDSDIDLLIEFSPNSHIGFFKLVEIQNKLSQAAGRRVDLLTPEALSKYFRDDVLAEAEVIYEK</sequence>
<dbReference type="InterPro" id="IPR043519">
    <property type="entry name" value="NT_sf"/>
</dbReference>
<evidence type="ECO:0000313" key="9">
    <source>
        <dbReference type="EMBL" id="OGZ34429.1"/>
    </source>
</evidence>
<comment type="caution">
    <text evidence="9">The sequence shown here is derived from an EMBL/GenBank/DDBJ whole genome shotgun (WGS) entry which is preliminary data.</text>
</comment>
<dbReference type="AlphaFoldDB" id="A0A1G2F8M8"/>
<dbReference type="Pfam" id="PF18765">
    <property type="entry name" value="Polbeta"/>
    <property type="match status" value="1"/>
</dbReference>
<keyword evidence="3" id="KW-0548">Nucleotidyltransferase</keyword>
<evidence type="ECO:0000256" key="6">
    <source>
        <dbReference type="ARBA" id="ARBA00022840"/>
    </source>
</evidence>
<evidence type="ECO:0000256" key="2">
    <source>
        <dbReference type="ARBA" id="ARBA00022679"/>
    </source>
</evidence>
<organism evidence="9 10">
    <name type="scientific">Candidatus Portnoybacteria bacterium RBG_13_41_18</name>
    <dbReference type="NCBI Taxonomy" id="1801991"/>
    <lineage>
        <taxon>Bacteria</taxon>
        <taxon>Candidatus Portnoyibacteriota</taxon>
    </lineage>
</organism>
<dbReference type="PANTHER" id="PTHR33571">
    <property type="entry name" value="SSL8005 PROTEIN"/>
    <property type="match status" value="1"/>
</dbReference>
<dbReference type="InterPro" id="IPR041633">
    <property type="entry name" value="Polbeta"/>
</dbReference>
<evidence type="ECO:0000259" key="8">
    <source>
        <dbReference type="Pfam" id="PF18765"/>
    </source>
</evidence>
<evidence type="ECO:0000256" key="7">
    <source>
        <dbReference type="ARBA" id="ARBA00022842"/>
    </source>
</evidence>
<keyword evidence="5" id="KW-0547">Nucleotide-binding</keyword>
<dbReference type="GO" id="GO:0016779">
    <property type="term" value="F:nucleotidyltransferase activity"/>
    <property type="evidence" value="ECO:0007669"/>
    <property type="project" value="UniProtKB-KW"/>
</dbReference>
<evidence type="ECO:0000313" key="10">
    <source>
        <dbReference type="Proteomes" id="UP000177725"/>
    </source>
</evidence>
<accession>A0A1G2F8M8</accession>
<dbReference type="InterPro" id="IPR052038">
    <property type="entry name" value="Type-VII_TA_antitoxin"/>
</dbReference>